<dbReference type="InterPro" id="IPR005358">
    <property type="entry name" value="Puta_zinc/iron-chelating_dom"/>
</dbReference>
<accession>A0ABU1ZDZ5</accession>
<dbReference type="EMBL" id="JAVDXQ010000006">
    <property type="protein sequence ID" value="MDR7298842.1"/>
    <property type="molecule type" value="Genomic_DNA"/>
</dbReference>
<keyword evidence="3" id="KW-1185">Reference proteome</keyword>
<comment type="caution">
    <text evidence="2">The sequence shown here is derived from an EMBL/GenBank/DDBJ whole genome shotgun (WGS) entry which is preliminary data.</text>
</comment>
<evidence type="ECO:0000256" key="1">
    <source>
        <dbReference type="SAM" id="MobiDB-lite"/>
    </source>
</evidence>
<evidence type="ECO:0000313" key="3">
    <source>
        <dbReference type="Proteomes" id="UP001180536"/>
    </source>
</evidence>
<feature type="compositionally biased region" description="Low complexity" evidence="1">
    <location>
        <begin position="110"/>
        <end position="123"/>
    </location>
</feature>
<organism evidence="2 3">
    <name type="scientific">Pelomonas aquatica</name>
    <dbReference type="NCBI Taxonomy" id="431058"/>
    <lineage>
        <taxon>Bacteria</taxon>
        <taxon>Pseudomonadati</taxon>
        <taxon>Pseudomonadota</taxon>
        <taxon>Betaproteobacteria</taxon>
        <taxon>Burkholderiales</taxon>
        <taxon>Sphaerotilaceae</taxon>
        <taxon>Roseateles</taxon>
    </lineage>
</organism>
<name>A0ABU1ZDZ5_9BURK</name>
<proteinExistence type="predicted"/>
<reference evidence="2 3" key="1">
    <citation type="submission" date="2023-07" db="EMBL/GenBank/DDBJ databases">
        <title>Sorghum-associated microbial communities from plants grown in Nebraska, USA.</title>
        <authorList>
            <person name="Schachtman D."/>
        </authorList>
    </citation>
    <scope>NUCLEOTIDE SEQUENCE [LARGE SCALE GENOMIC DNA]</scope>
    <source>
        <strain evidence="2 3">BE310</strain>
    </source>
</reference>
<feature type="region of interest" description="Disordered" evidence="1">
    <location>
        <begin position="100"/>
        <end position="123"/>
    </location>
</feature>
<protein>
    <submittedName>
        <fullName evidence="2">Fe-S-cluster containining protein</fullName>
    </submittedName>
</protein>
<gene>
    <name evidence="2" type="ORF">J2X16_004210</name>
</gene>
<dbReference type="Proteomes" id="UP001180536">
    <property type="component" value="Unassembled WGS sequence"/>
</dbReference>
<sequence>MDEALDCQRCGACCAVFRVSFYWAEADDAPGGGVPVTLTRPVGPLHRCMAGTEARPVRCVALQGEVGRAVACGIYEQRSSTCRSVVPGDAQCLKARAAHGLESGPGGITSAGLASSGHASAAS</sequence>
<evidence type="ECO:0000313" key="2">
    <source>
        <dbReference type="EMBL" id="MDR7298842.1"/>
    </source>
</evidence>
<dbReference type="Pfam" id="PF03692">
    <property type="entry name" value="CxxCxxCC"/>
    <property type="match status" value="1"/>
</dbReference>